<dbReference type="SUPFAM" id="SSF51219">
    <property type="entry name" value="TRAP-like"/>
    <property type="match status" value="1"/>
</dbReference>
<comment type="caution">
    <text evidence="1">The sequence shown here is derived from an EMBL/GenBank/DDBJ whole genome shotgun (WGS) entry which is preliminary data.</text>
</comment>
<keyword evidence="2" id="KW-1185">Reference proteome</keyword>
<dbReference type="InterPro" id="IPR036983">
    <property type="entry name" value="AIM24_sf"/>
</dbReference>
<gene>
    <name evidence="1" type="ORF">GNP93_08745</name>
</gene>
<proteinExistence type="predicted"/>
<sequence length="232" mass="25919">MNIHVDGTGTEGQAATVELFHGDTAHVLHPSRIIAYQGSPQGREDRILNLSGMYRKKKWVESRIAGPARFVLGVPMGFRLKPLELPEQSDLLFDIRHVLLYSGGMKLESRFQKVKQALVTQDWARMKFSGGGLLGLLSAGPLCDLTLDPHRPVYVDVGCLVAFPEKAAMRLRVYGNPLASQRMNYQWEMTGYGKVLLQPTPRDKAFAAGMRQDSLLRRVLREALPFGGIFIK</sequence>
<dbReference type="Gene3D" id="3.60.160.10">
    <property type="entry name" value="Mitochondrial biogenesis AIM24"/>
    <property type="match status" value="1"/>
</dbReference>
<reference evidence="1 2" key="1">
    <citation type="submission" date="2019-11" db="EMBL/GenBank/DDBJ databases">
        <title>Draft genome sequences of five Paenibacillus species of dairy origin.</title>
        <authorList>
            <person name="Olajide A.M."/>
            <person name="Chen S."/>
            <person name="Lapointe G."/>
        </authorList>
    </citation>
    <scope>NUCLEOTIDE SEQUENCE [LARGE SCALE GENOMIC DNA]</scope>
    <source>
        <strain evidence="1 2">2CS3</strain>
    </source>
</reference>
<name>A0A7X2Z9D7_9BACL</name>
<evidence type="ECO:0008006" key="3">
    <source>
        <dbReference type="Google" id="ProtNLM"/>
    </source>
</evidence>
<organism evidence="1 2">
    <name type="scientific">Paenibacillus validus</name>
    <dbReference type="NCBI Taxonomy" id="44253"/>
    <lineage>
        <taxon>Bacteria</taxon>
        <taxon>Bacillati</taxon>
        <taxon>Bacillota</taxon>
        <taxon>Bacilli</taxon>
        <taxon>Bacillales</taxon>
        <taxon>Paenibacillaceae</taxon>
        <taxon>Paenibacillus</taxon>
    </lineage>
</organism>
<dbReference type="Pfam" id="PF01987">
    <property type="entry name" value="AIM24"/>
    <property type="match status" value="1"/>
</dbReference>
<evidence type="ECO:0000313" key="2">
    <source>
        <dbReference type="Proteomes" id="UP000450917"/>
    </source>
</evidence>
<accession>A0A7X2Z9D7</accession>
<protein>
    <recommendedName>
        <fullName evidence="3">AIM24 family protein</fullName>
    </recommendedName>
</protein>
<dbReference type="EMBL" id="WNZX01000005">
    <property type="protein sequence ID" value="MUG70768.1"/>
    <property type="molecule type" value="Genomic_DNA"/>
</dbReference>
<dbReference type="AlphaFoldDB" id="A0A7X2Z9D7"/>
<dbReference type="InterPro" id="IPR016031">
    <property type="entry name" value="Trp_RNA-bd_attenuator-like_dom"/>
</dbReference>
<dbReference type="RefSeq" id="WP_127607922.1">
    <property type="nucleotide sequence ID" value="NZ_JARTHJ010000239.1"/>
</dbReference>
<dbReference type="Proteomes" id="UP000450917">
    <property type="component" value="Unassembled WGS sequence"/>
</dbReference>
<dbReference type="InterPro" id="IPR002838">
    <property type="entry name" value="AIM24"/>
</dbReference>
<evidence type="ECO:0000313" key="1">
    <source>
        <dbReference type="EMBL" id="MUG70768.1"/>
    </source>
</evidence>